<gene>
    <name evidence="9" type="ORF">J6I44_14010</name>
</gene>
<sequence length="1142" mass="127108">MDDMIVIQRMGFQFRILGLIGLVCLLGVAPPLLHGQQAKVHLQQSIAMHDKMQQNEAVANELQQVIEIDLTDVGIEQALMNIARKADLKLMYSKALLPSSKKVTLHEQEISLNNALWKILDGTGLRFALSQNRQLILMKMEEATKVDALQETITGSVTDAASGETLPAVNVSVKGTTIGTSTDNEGQYQLEVPSLQDTLVFSFVGYQTREEPIAGRTEVEVVIEPQVLEGEELVVVAYGEQRKETLTGSITSVQTEELKQSPVANLGNSLGGRLPGLIVQQRGGQPGEDAPTIRIRGIGTINSSSPLVLVDGVERDFDQIDPAAVESISILKDASATAVYGVRGANGVVLVTTKRGSEGAPVIDFSYNYSLQTPTQLPEYVGSYEYAMLYNEAQLNEGTSEEDLRFSEEQLEAYRTGSDPYLYPDTDWYGELLDKTAAQTKTNLNISGGTDFARYFVSGSYLFQQGLFDAAEHDNYSANANFKRFNFRSNLDFDITPDFKAKLNLSGRKEIRNQPGAGVDGEILAQASRIPPNGGTPYNPNGTVRSQASGGNPVALARETGYSQEDLNTLEVTARLNHKLDFITQGLEARAMISYDNIYRYAEGWNRDYQTVTLLGKDEDTGEYIYDEPVGRNTPLSYFGTLGGRNDRKYSGEVALEYARDFGPHSTSGLAMFRADRHWINSAWPRSEMGFVGRVTYDYKDKYLAEFNLGYNGTDNFAPGRRFGFFPAFSAGWVVSNESWFNAGDGWITFLKVRGSYGIVGNDDIGGRRWLYFSDTYGDQGGYYFGENPQWGTGLGQTELGNPLVTWETAEKTNIGFEINLFEDFLALEADLFHEYRNDILITRDDVPSIVGQSNLPPGNIAEMVNRGYEIELVHRNAVGNNFQYWLKGNYSFARNERKNLADPEPAFPWLSAEGTPRGQLFGFETAGFFDSQEDIDNWADQSTYGTTLPGDIKYIDQNGDGVINSDDRLPIGYPLFPEVQFGFSLGFDYKGLDFSALFQGVTNGSSYFQNEAGWEFFNGGKVMEHHLGRWTPETKESATYPRISTSSSGSANNFQVSEFWMKDASYLRLKNLEIGYTLPVELLSRAGVKQLRVYLNGTNLLTWDDVEWQDPEIRNNSGSRNFRGWQYPLQKVFNVGVNIKL</sequence>
<dbReference type="EMBL" id="JAGGJA010000009">
    <property type="protein sequence ID" value="MCW9707976.1"/>
    <property type="molecule type" value="Genomic_DNA"/>
</dbReference>
<comment type="subcellular location">
    <subcellularLocation>
        <location evidence="1 7">Cell outer membrane</location>
        <topology evidence="1 7">Multi-pass membrane protein</topology>
    </subcellularLocation>
</comment>
<evidence type="ECO:0000256" key="3">
    <source>
        <dbReference type="ARBA" id="ARBA00022452"/>
    </source>
</evidence>
<dbReference type="InterPro" id="IPR008969">
    <property type="entry name" value="CarboxyPept-like_regulatory"/>
</dbReference>
<reference evidence="9 10" key="1">
    <citation type="submission" date="2021-03" db="EMBL/GenBank/DDBJ databases">
        <title>Aliifodinibius sp. nov., a new bacterium isolated from saline soil.</title>
        <authorList>
            <person name="Galisteo C."/>
            <person name="De La Haba R."/>
            <person name="Sanchez-Porro C."/>
            <person name="Ventosa A."/>
        </authorList>
    </citation>
    <scope>NUCLEOTIDE SEQUENCE [LARGE SCALE GENOMIC DNA]</scope>
    <source>
        <strain evidence="9 10">1BSP15-2V2</strain>
    </source>
</reference>
<dbReference type="SUPFAM" id="SSF49464">
    <property type="entry name" value="Carboxypeptidase regulatory domain-like"/>
    <property type="match status" value="1"/>
</dbReference>
<dbReference type="Pfam" id="PF07715">
    <property type="entry name" value="Plug"/>
    <property type="match status" value="1"/>
</dbReference>
<dbReference type="Pfam" id="PF13715">
    <property type="entry name" value="CarbopepD_reg_2"/>
    <property type="match status" value="1"/>
</dbReference>
<feature type="domain" description="TonB-dependent receptor plug" evidence="8">
    <location>
        <begin position="243"/>
        <end position="348"/>
    </location>
</feature>
<keyword evidence="4 7" id="KW-0812">Transmembrane</keyword>
<dbReference type="RefSeq" id="WP_265766762.1">
    <property type="nucleotide sequence ID" value="NZ_JAGGJA010000009.1"/>
</dbReference>
<keyword evidence="5 7" id="KW-0472">Membrane</keyword>
<keyword evidence="2 7" id="KW-0813">Transport</keyword>
<dbReference type="NCBIfam" id="TIGR04056">
    <property type="entry name" value="OMP_RagA_SusC"/>
    <property type="match status" value="1"/>
</dbReference>
<keyword evidence="6 7" id="KW-0998">Cell outer membrane</keyword>
<dbReference type="Gene3D" id="2.170.130.10">
    <property type="entry name" value="TonB-dependent receptor, plug domain"/>
    <property type="match status" value="1"/>
</dbReference>
<dbReference type="InterPro" id="IPR023997">
    <property type="entry name" value="TonB-dep_OMP_SusC/RagA_CS"/>
</dbReference>
<evidence type="ECO:0000256" key="7">
    <source>
        <dbReference type="PROSITE-ProRule" id="PRU01360"/>
    </source>
</evidence>
<evidence type="ECO:0000256" key="2">
    <source>
        <dbReference type="ARBA" id="ARBA00022448"/>
    </source>
</evidence>
<dbReference type="InterPro" id="IPR036942">
    <property type="entry name" value="Beta-barrel_TonB_sf"/>
</dbReference>
<accession>A0ABT3PQ66</accession>
<name>A0ABT3PQ66_9BACT</name>
<dbReference type="Proteomes" id="UP001207918">
    <property type="component" value="Unassembled WGS sequence"/>
</dbReference>
<dbReference type="Gene3D" id="2.60.40.1120">
    <property type="entry name" value="Carboxypeptidase-like, regulatory domain"/>
    <property type="match status" value="1"/>
</dbReference>
<dbReference type="Gene3D" id="3.55.50.30">
    <property type="match status" value="1"/>
</dbReference>
<keyword evidence="3 7" id="KW-1134">Transmembrane beta strand</keyword>
<evidence type="ECO:0000256" key="1">
    <source>
        <dbReference type="ARBA" id="ARBA00004571"/>
    </source>
</evidence>
<dbReference type="InterPro" id="IPR012910">
    <property type="entry name" value="Plug_dom"/>
</dbReference>
<dbReference type="Gene3D" id="2.40.170.20">
    <property type="entry name" value="TonB-dependent receptor, beta-barrel domain"/>
    <property type="match status" value="1"/>
</dbReference>
<dbReference type="SUPFAM" id="SSF56935">
    <property type="entry name" value="Porins"/>
    <property type="match status" value="1"/>
</dbReference>
<evidence type="ECO:0000259" key="8">
    <source>
        <dbReference type="Pfam" id="PF07715"/>
    </source>
</evidence>
<keyword evidence="9" id="KW-0675">Receptor</keyword>
<evidence type="ECO:0000313" key="9">
    <source>
        <dbReference type="EMBL" id="MCW9707976.1"/>
    </source>
</evidence>
<dbReference type="InterPro" id="IPR023996">
    <property type="entry name" value="TonB-dep_OMP_SusC/RagA"/>
</dbReference>
<dbReference type="PROSITE" id="PS52016">
    <property type="entry name" value="TONB_DEPENDENT_REC_3"/>
    <property type="match status" value="1"/>
</dbReference>
<comment type="caution">
    <text evidence="9">The sequence shown here is derived from an EMBL/GenBank/DDBJ whole genome shotgun (WGS) entry which is preliminary data.</text>
</comment>
<evidence type="ECO:0000256" key="4">
    <source>
        <dbReference type="ARBA" id="ARBA00022692"/>
    </source>
</evidence>
<dbReference type="NCBIfam" id="TIGR04057">
    <property type="entry name" value="SusC_RagA_signa"/>
    <property type="match status" value="1"/>
</dbReference>
<protein>
    <submittedName>
        <fullName evidence="9">TonB-dependent receptor</fullName>
    </submittedName>
</protein>
<dbReference type="InterPro" id="IPR039426">
    <property type="entry name" value="TonB-dep_rcpt-like"/>
</dbReference>
<keyword evidence="10" id="KW-1185">Reference proteome</keyword>
<comment type="similarity">
    <text evidence="7">Belongs to the TonB-dependent receptor family.</text>
</comment>
<evidence type="ECO:0000256" key="5">
    <source>
        <dbReference type="ARBA" id="ARBA00023136"/>
    </source>
</evidence>
<organism evidence="9 10">
    <name type="scientific">Fodinibius salsisoli</name>
    <dbReference type="NCBI Taxonomy" id="2820877"/>
    <lineage>
        <taxon>Bacteria</taxon>
        <taxon>Pseudomonadati</taxon>
        <taxon>Balneolota</taxon>
        <taxon>Balneolia</taxon>
        <taxon>Balneolales</taxon>
        <taxon>Balneolaceae</taxon>
        <taxon>Fodinibius</taxon>
    </lineage>
</organism>
<proteinExistence type="inferred from homology"/>
<evidence type="ECO:0000313" key="10">
    <source>
        <dbReference type="Proteomes" id="UP001207918"/>
    </source>
</evidence>
<evidence type="ECO:0000256" key="6">
    <source>
        <dbReference type="ARBA" id="ARBA00023237"/>
    </source>
</evidence>
<dbReference type="InterPro" id="IPR037066">
    <property type="entry name" value="Plug_dom_sf"/>
</dbReference>